<feature type="domain" description="Tyrosinase copper-binding" evidence="12">
    <location>
        <begin position="326"/>
        <end position="337"/>
    </location>
</feature>
<dbReference type="Pfam" id="PF00264">
    <property type="entry name" value="Tyrosinase"/>
    <property type="match status" value="1"/>
</dbReference>
<accession>A0ABQ0FZ51</accession>
<dbReference type="InterPro" id="IPR008922">
    <property type="entry name" value="Di-copper_centre_dom_sf"/>
</dbReference>
<keyword evidence="14" id="KW-1185">Reference proteome</keyword>
<dbReference type="PANTHER" id="PTHR11474">
    <property type="entry name" value="TYROSINASE FAMILY MEMBER"/>
    <property type="match status" value="1"/>
</dbReference>
<evidence type="ECO:0000256" key="5">
    <source>
        <dbReference type="ARBA" id="ARBA00023002"/>
    </source>
</evidence>
<comment type="cofactor">
    <cofactor evidence="1">
        <name>Cu(2+)</name>
        <dbReference type="ChEBI" id="CHEBI:29036"/>
    </cofactor>
</comment>
<dbReference type="GeneID" id="98171545"/>
<evidence type="ECO:0000256" key="3">
    <source>
        <dbReference type="ARBA" id="ARBA00011906"/>
    </source>
</evidence>
<evidence type="ECO:0000259" key="12">
    <source>
        <dbReference type="PROSITE" id="PS00498"/>
    </source>
</evidence>
<evidence type="ECO:0000313" key="14">
    <source>
        <dbReference type="Proteomes" id="UP001628179"/>
    </source>
</evidence>
<reference evidence="13 14" key="1">
    <citation type="submission" date="2024-09" db="EMBL/GenBank/DDBJ databases">
        <title>Itraconazole resistance in Madurella fahalii resulting from another homologue of gene encoding cytochrome P450 14-alpha sterol demethylase (CYP51).</title>
        <authorList>
            <person name="Yoshioka I."/>
            <person name="Fahal A.H."/>
            <person name="Kaneko S."/>
            <person name="Yaguchi T."/>
        </authorList>
    </citation>
    <scope>NUCLEOTIDE SEQUENCE [LARGE SCALE GENOMIC DNA]</scope>
    <source>
        <strain evidence="13 14">IFM 68171</strain>
    </source>
</reference>
<dbReference type="PROSITE" id="PS00497">
    <property type="entry name" value="TYROSINASE_1"/>
    <property type="match status" value="1"/>
</dbReference>
<evidence type="ECO:0000256" key="7">
    <source>
        <dbReference type="ARBA" id="ARBA00023033"/>
    </source>
</evidence>
<proteinExistence type="inferred from homology"/>
<dbReference type="RefSeq" id="XP_070912323.1">
    <property type="nucleotide sequence ID" value="XM_071056222.1"/>
</dbReference>
<evidence type="ECO:0000256" key="10">
    <source>
        <dbReference type="ARBA" id="ARBA00048881"/>
    </source>
</evidence>
<evidence type="ECO:0000256" key="2">
    <source>
        <dbReference type="ARBA" id="ARBA00009928"/>
    </source>
</evidence>
<evidence type="ECO:0000256" key="1">
    <source>
        <dbReference type="ARBA" id="ARBA00001973"/>
    </source>
</evidence>
<dbReference type="Proteomes" id="UP001628179">
    <property type="component" value="Unassembled WGS sequence"/>
</dbReference>
<gene>
    <name evidence="13" type="ORF">MFIFM68171_00800</name>
</gene>
<comment type="catalytic activity">
    <reaction evidence="9">
        <text>2 L-dopa + O2 = 2 L-dopaquinone + 2 H2O</text>
        <dbReference type="Rhea" id="RHEA:34287"/>
        <dbReference type="ChEBI" id="CHEBI:15377"/>
        <dbReference type="ChEBI" id="CHEBI:15379"/>
        <dbReference type="ChEBI" id="CHEBI:57504"/>
        <dbReference type="ChEBI" id="CHEBI:57924"/>
        <dbReference type="EC" id="1.14.18.1"/>
    </reaction>
</comment>
<feature type="domain" description="Tyrosinase copper-binding" evidence="11">
    <location>
        <begin position="95"/>
        <end position="112"/>
    </location>
</feature>
<evidence type="ECO:0000256" key="6">
    <source>
        <dbReference type="ARBA" id="ARBA00023008"/>
    </source>
</evidence>
<evidence type="ECO:0000259" key="11">
    <source>
        <dbReference type="PROSITE" id="PS00497"/>
    </source>
</evidence>
<comment type="caution">
    <text evidence="13">The sequence shown here is derived from an EMBL/GenBank/DDBJ whole genome shotgun (WGS) entry which is preliminary data.</text>
</comment>
<dbReference type="PANTHER" id="PTHR11474:SF76">
    <property type="entry name" value="SHKT DOMAIN-CONTAINING PROTEIN"/>
    <property type="match status" value="1"/>
</dbReference>
<protein>
    <recommendedName>
        <fullName evidence="3">tyrosinase</fullName>
        <ecNumber evidence="3">1.14.18.1</ecNumber>
    </recommendedName>
</protein>
<evidence type="ECO:0000256" key="4">
    <source>
        <dbReference type="ARBA" id="ARBA00022723"/>
    </source>
</evidence>
<organism evidence="13 14">
    <name type="scientific">Madurella fahalii</name>
    <dbReference type="NCBI Taxonomy" id="1157608"/>
    <lineage>
        <taxon>Eukaryota</taxon>
        <taxon>Fungi</taxon>
        <taxon>Dikarya</taxon>
        <taxon>Ascomycota</taxon>
        <taxon>Pezizomycotina</taxon>
        <taxon>Sordariomycetes</taxon>
        <taxon>Sordariomycetidae</taxon>
        <taxon>Sordariales</taxon>
        <taxon>Sordariales incertae sedis</taxon>
        <taxon>Madurella</taxon>
    </lineage>
</organism>
<evidence type="ECO:0000256" key="8">
    <source>
        <dbReference type="ARBA" id="ARBA00023101"/>
    </source>
</evidence>
<dbReference type="EC" id="1.14.18.1" evidence="3"/>
<sequence>MAYKYYPIQGIKAGLGPGNRVPIRREISEWTNSKDPVDQAQVILFLLALQRFQAVPPSSRDSYFQIAGIHGMPYRSWDEPSVTTQEVQRKGYCVHANALFPLWHRPYLLLYEQRLYEIMVDEVIPGMGMGRQVENELRAAANSWRLPFWDWAKNPQIPSLLRAPKLNITLIKRVIENPLYKFTMPRGEKMGVYGVGPLKVPDFDDAVEYGECVATSRCPTASERADTKGAWRNGVVHNDTADKFFANRESITDFDYGRTAEMVYRLLTYPLDFKSFATTARDATAVSASASSVVLDMNIEFIHNNIHYWVGGDGGHMSQIPVATFDPIFWLHHCNLDRLFAIWQTLNPEKWFAADQTRPFDQKVIGMGEVVTSKTPFRPFHKDEKGTVWNADDARDWFSLGYTYPELQPWTSNEDQEARVAALLRGITDTYAVSRKEALELGKPGSKLSGVVDVKDGGVALNDYAVSIQYSKFAMGGHPFNLELYLRPEGDVPGGPGEFGLDQFLTSVYNFSQPAAQNGETVCSNCSDLEEKDVQVTAYIPITPYLVKMIQQKQLENLEKVNVEKVLSRIYYRVAMVGKTVPEEKWKPNLNLKVDVSVCKMEYSKDPGAPPTFDEPDVIPSLGIGQRGNAGDTGDSVAPTPGVSEQSANVNTVIPLQEAVSDGGSVVVRSSSIELGPPPPKVRETTTTISLLWVSNAADIEDPESYDELLRIGIRSKLRALLCKSKEAGRGLVPLTDLSPSPWFQGDNPQIRIDIGGSEFIVYVDGRKVGVVNRVIRRGSVTHVRYWTYPARAEPIMGKNVTVSTYQQANLVP</sequence>
<dbReference type="InterPro" id="IPR050316">
    <property type="entry name" value="Tyrosinase/Hemocyanin"/>
</dbReference>
<evidence type="ECO:0000256" key="9">
    <source>
        <dbReference type="ARBA" id="ARBA00048233"/>
    </source>
</evidence>
<dbReference type="EMBL" id="BAAFSV010000001">
    <property type="protein sequence ID" value="GAB1310590.1"/>
    <property type="molecule type" value="Genomic_DNA"/>
</dbReference>
<dbReference type="PRINTS" id="PR00092">
    <property type="entry name" value="TYROSINASE"/>
</dbReference>
<keyword evidence="4" id="KW-0479">Metal-binding</keyword>
<dbReference type="InterPro" id="IPR002227">
    <property type="entry name" value="Tyrosinase_Cu-bd"/>
</dbReference>
<dbReference type="Gene3D" id="1.10.1280.10">
    <property type="entry name" value="Di-copper center containing domain from catechol oxidase"/>
    <property type="match status" value="1"/>
</dbReference>
<dbReference type="Pfam" id="PF18132">
    <property type="entry name" value="Tyrosinase_C"/>
    <property type="match status" value="1"/>
</dbReference>
<dbReference type="InterPro" id="IPR041640">
    <property type="entry name" value="Tyrosinase_C"/>
</dbReference>
<name>A0ABQ0FZ51_9PEZI</name>
<keyword evidence="8" id="KW-0470">Melanin biosynthesis</keyword>
<comment type="catalytic activity">
    <reaction evidence="10">
        <text>L-tyrosine + O2 = L-dopaquinone + H2O</text>
        <dbReference type="Rhea" id="RHEA:18117"/>
        <dbReference type="ChEBI" id="CHEBI:15377"/>
        <dbReference type="ChEBI" id="CHEBI:15379"/>
        <dbReference type="ChEBI" id="CHEBI:57924"/>
        <dbReference type="ChEBI" id="CHEBI:58315"/>
        <dbReference type="EC" id="1.14.18.1"/>
    </reaction>
</comment>
<dbReference type="Gene3D" id="2.60.310.20">
    <property type="match status" value="1"/>
</dbReference>
<evidence type="ECO:0000313" key="13">
    <source>
        <dbReference type="EMBL" id="GAB1310590.1"/>
    </source>
</evidence>
<dbReference type="SUPFAM" id="SSF48056">
    <property type="entry name" value="Di-copper centre-containing domain"/>
    <property type="match status" value="1"/>
</dbReference>
<keyword evidence="7" id="KW-0503">Monooxygenase</keyword>
<keyword evidence="6" id="KW-0186">Copper</keyword>
<dbReference type="Gene3D" id="2.60.120.200">
    <property type="match status" value="1"/>
</dbReference>
<comment type="similarity">
    <text evidence="2">Belongs to the tyrosinase family.</text>
</comment>
<dbReference type="PROSITE" id="PS00498">
    <property type="entry name" value="TYROSINASE_2"/>
    <property type="match status" value="1"/>
</dbReference>
<keyword evidence="5" id="KW-0560">Oxidoreductase</keyword>